<sequence length="514" mass="57544">MVMLVYLVQILIIRPRRRKSACTAPLPPGPVPWPVVGNLPEMLLTEKPAFRWIHFLMRETAGAEDIACVKLGGVHVISIACPKIAREVLAGRHVRVAPAYLRVPDIQRGYRSAVLSPHGDQWRKMRRVLAAGVACPARHRWLHDKRAGEADHLTRYVYNLATGGSGGAVDVRHVARHYCGNVVRRLVFSRRYFGEPRDDGGPGPMEVQHVDAVFASLGLLYNFCVSDYLPWLLGLDLDGHEKSVREANETVNRLHDRVIDERWRQWKGGEKEEVEDLLDVLITLKDANGKPLLTIEEVKAQYQRKSRSRPWTTRRTRWNGLAELVSTPEALAKAVAELDRVVGRDRLVQESDIPRLNYVKACIRLHPVAPFNVPHVALADATVAGYHVPEGSHVLLSRVGLGRNPAVWDEPLRFNPDRHIISDDPKTEEVTLAENDLRFISFSTGRRGCIAAPLGTAMSVMLFGRLLQGFTWSKPAGVAAVDLSESRYAMFMAKPLVLHAEPRLPADLYPSISN</sequence>
<evidence type="ECO:0000256" key="6">
    <source>
        <dbReference type="PIRSR" id="PIRSR602401-1"/>
    </source>
</evidence>
<dbReference type="AlphaFoldDB" id="A0A5J9T9C7"/>
<dbReference type="Gramene" id="TVU07929">
    <property type="protein sequence ID" value="TVU07929"/>
    <property type="gene ID" value="EJB05_41307"/>
</dbReference>
<gene>
    <name evidence="8" type="ORF">EJB05_41307</name>
</gene>
<organism evidence="8 9">
    <name type="scientific">Eragrostis curvula</name>
    <name type="common">weeping love grass</name>
    <dbReference type="NCBI Taxonomy" id="38414"/>
    <lineage>
        <taxon>Eukaryota</taxon>
        <taxon>Viridiplantae</taxon>
        <taxon>Streptophyta</taxon>
        <taxon>Embryophyta</taxon>
        <taxon>Tracheophyta</taxon>
        <taxon>Spermatophyta</taxon>
        <taxon>Magnoliopsida</taxon>
        <taxon>Liliopsida</taxon>
        <taxon>Poales</taxon>
        <taxon>Poaceae</taxon>
        <taxon>PACMAD clade</taxon>
        <taxon>Chloridoideae</taxon>
        <taxon>Eragrostideae</taxon>
        <taxon>Eragrostidinae</taxon>
        <taxon>Eragrostis</taxon>
    </lineage>
</organism>
<dbReference type="SUPFAM" id="SSF48264">
    <property type="entry name" value="Cytochrome P450"/>
    <property type="match status" value="1"/>
</dbReference>
<keyword evidence="9" id="KW-1185">Reference proteome</keyword>
<accession>A0A5J9T9C7</accession>
<evidence type="ECO:0000256" key="1">
    <source>
        <dbReference type="ARBA" id="ARBA00010617"/>
    </source>
</evidence>
<name>A0A5J9T9C7_9POAL</name>
<dbReference type="EMBL" id="RWGY01000039">
    <property type="protein sequence ID" value="TVU07929.1"/>
    <property type="molecule type" value="Genomic_DNA"/>
</dbReference>
<dbReference type="GO" id="GO:0005506">
    <property type="term" value="F:iron ion binding"/>
    <property type="evidence" value="ECO:0007669"/>
    <property type="project" value="InterPro"/>
</dbReference>
<dbReference type="PANTHER" id="PTHR47944">
    <property type="entry name" value="CYTOCHROME P450 98A9"/>
    <property type="match status" value="1"/>
</dbReference>
<evidence type="ECO:0000313" key="9">
    <source>
        <dbReference type="Proteomes" id="UP000324897"/>
    </source>
</evidence>
<keyword evidence="5 6" id="KW-0408">Iron</keyword>
<comment type="cofactor">
    <cofactor evidence="6">
        <name>heme</name>
        <dbReference type="ChEBI" id="CHEBI:30413"/>
    </cofactor>
</comment>
<proteinExistence type="inferred from homology"/>
<keyword evidence="4 7" id="KW-0560">Oxidoreductase</keyword>
<dbReference type="PANTHER" id="PTHR47944:SF19">
    <property type="entry name" value="CYTOCHROME P450 77A4"/>
    <property type="match status" value="1"/>
</dbReference>
<dbReference type="InterPro" id="IPR017972">
    <property type="entry name" value="Cyt_P450_CS"/>
</dbReference>
<dbReference type="PRINTS" id="PR00463">
    <property type="entry name" value="EP450I"/>
</dbReference>
<evidence type="ECO:0008006" key="10">
    <source>
        <dbReference type="Google" id="ProtNLM"/>
    </source>
</evidence>
<protein>
    <recommendedName>
        <fullName evidence="10">Tyrosine N-monooxygenase</fullName>
    </recommendedName>
</protein>
<dbReference type="Proteomes" id="UP000324897">
    <property type="component" value="Chromosome 3"/>
</dbReference>
<evidence type="ECO:0000313" key="8">
    <source>
        <dbReference type="EMBL" id="TVU07929.1"/>
    </source>
</evidence>
<keyword evidence="2 6" id="KW-0349">Heme</keyword>
<dbReference type="GO" id="GO:0020037">
    <property type="term" value="F:heme binding"/>
    <property type="evidence" value="ECO:0007669"/>
    <property type="project" value="InterPro"/>
</dbReference>
<reference evidence="8 9" key="1">
    <citation type="journal article" date="2019" name="Sci. Rep.">
        <title>A high-quality genome of Eragrostis curvula grass provides insights into Poaceae evolution and supports new strategies to enhance forage quality.</title>
        <authorList>
            <person name="Carballo J."/>
            <person name="Santos B.A.C.M."/>
            <person name="Zappacosta D."/>
            <person name="Garbus I."/>
            <person name="Selva J.P."/>
            <person name="Gallo C.A."/>
            <person name="Diaz A."/>
            <person name="Albertini E."/>
            <person name="Caccamo M."/>
            <person name="Echenique V."/>
        </authorList>
    </citation>
    <scope>NUCLEOTIDE SEQUENCE [LARGE SCALE GENOMIC DNA]</scope>
    <source>
        <strain evidence="9">cv. Victoria</strain>
        <tissue evidence="8">Leaf</tissue>
    </source>
</reference>
<comment type="similarity">
    <text evidence="1 7">Belongs to the cytochrome P450 family.</text>
</comment>
<comment type="caution">
    <text evidence="8">The sequence shown here is derived from an EMBL/GenBank/DDBJ whole genome shotgun (WGS) entry which is preliminary data.</text>
</comment>
<dbReference type="InterPro" id="IPR036396">
    <property type="entry name" value="Cyt_P450_sf"/>
</dbReference>
<keyword evidence="3 6" id="KW-0479">Metal-binding</keyword>
<dbReference type="GO" id="GO:0016705">
    <property type="term" value="F:oxidoreductase activity, acting on paired donors, with incorporation or reduction of molecular oxygen"/>
    <property type="evidence" value="ECO:0007669"/>
    <property type="project" value="InterPro"/>
</dbReference>
<dbReference type="InterPro" id="IPR002401">
    <property type="entry name" value="Cyt_P450_E_grp-I"/>
</dbReference>
<feature type="non-terminal residue" evidence="8">
    <location>
        <position position="1"/>
    </location>
</feature>
<evidence type="ECO:0000256" key="2">
    <source>
        <dbReference type="ARBA" id="ARBA00022617"/>
    </source>
</evidence>
<evidence type="ECO:0000256" key="4">
    <source>
        <dbReference type="ARBA" id="ARBA00023002"/>
    </source>
</evidence>
<dbReference type="Gene3D" id="1.10.630.10">
    <property type="entry name" value="Cytochrome P450"/>
    <property type="match status" value="1"/>
</dbReference>
<evidence type="ECO:0000256" key="7">
    <source>
        <dbReference type="RuleBase" id="RU000461"/>
    </source>
</evidence>
<keyword evidence="7" id="KW-0503">Monooxygenase</keyword>
<evidence type="ECO:0000256" key="5">
    <source>
        <dbReference type="ARBA" id="ARBA00023004"/>
    </source>
</evidence>
<evidence type="ECO:0000256" key="3">
    <source>
        <dbReference type="ARBA" id="ARBA00022723"/>
    </source>
</evidence>
<dbReference type="OrthoDB" id="2789670at2759"/>
<dbReference type="GO" id="GO:0004497">
    <property type="term" value="F:monooxygenase activity"/>
    <property type="evidence" value="ECO:0007669"/>
    <property type="project" value="UniProtKB-KW"/>
</dbReference>
<dbReference type="InterPro" id="IPR001128">
    <property type="entry name" value="Cyt_P450"/>
</dbReference>
<dbReference type="Pfam" id="PF00067">
    <property type="entry name" value="p450"/>
    <property type="match status" value="1"/>
</dbReference>
<feature type="binding site" description="axial binding residue" evidence="6">
    <location>
        <position position="449"/>
    </location>
    <ligand>
        <name>heme</name>
        <dbReference type="ChEBI" id="CHEBI:30413"/>
    </ligand>
    <ligandPart>
        <name>Fe</name>
        <dbReference type="ChEBI" id="CHEBI:18248"/>
    </ligandPart>
</feature>
<dbReference type="PROSITE" id="PS00086">
    <property type="entry name" value="CYTOCHROME_P450"/>
    <property type="match status" value="1"/>
</dbReference>